<dbReference type="EMBL" id="CP002959">
    <property type="protein sequence ID" value="AFM13568.1"/>
    <property type="molecule type" value="Genomic_DNA"/>
</dbReference>
<reference evidence="5 6" key="1">
    <citation type="submission" date="2012-06" db="EMBL/GenBank/DDBJ databases">
        <title>The complete chromosome of genome of Turneriella parva DSM 21527.</title>
        <authorList>
            <consortium name="US DOE Joint Genome Institute (JGI-PGF)"/>
            <person name="Lucas S."/>
            <person name="Han J."/>
            <person name="Lapidus A."/>
            <person name="Bruce D."/>
            <person name="Goodwin L."/>
            <person name="Pitluck S."/>
            <person name="Peters L."/>
            <person name="Kyrpides N."/>
            <person name="Mavromatis K."/>
            <person name="Ivanova N."/>
            <person name="Mikhailova N."/>
            <person name="Chertkov O."/>
            <person name="Detter J.C."/>
            <person name="Tapia R."/>
            <person name="Han C."/>
            <person name="Land M."/>
            <person name="Hauser L."/>
            <person name="Markowitz V."/>
            <person name="Cheng J.-F."/>
            <person name="Hugenholtz P."/>
            <person name="Woyke T."/>
            <person name="Wu D."/>
            <person name="Gronow S."/>
            <person name="Wellnitz S."/>
            <person name="Brambilla E."/>
            <person name="Klenk H.-P."/>
            <person name="Eisen J.A."/>
        </authorList>
    </citation>
    <scope>NUCLEOTIDE SEQUENCE [LARGE SCALE GENOMIC DNA]</scope>
    <source>
        <strain evidence="6">ATCC BAA-1111 / DSM 21527 / NCTC 11395 / H</strain>
    </source>
</reference>
<protein>
    <submittedName>
        <fullName evidence="5">Transcriptional regulator, AraC family</fullName>
    </submittedName>
</protein>
<dbReference type="InterPro" id="IPR009057">
    <property type="entry name" value="Homeodomain-like_sf"/>
</dbReference>
<dbReference type="PANTHER" id="PTHR46796">
    <property type="entry name" value="HTH-TYPE TRANSCRIPTIONAL ACTIVATOR RHAS-RELATED"/>
    <property type="match status" value="1"/>
</dbReference>
<dbReference type="GO" id="GO:0003700">
    <property type="term" value="F:DNA-binding transcription factor activity"/>
    <property type="evidence" value="ECO:0007669"/>
    <property type="project" value="InterPro"/>
</dbReference>
<evidence type="ECO:0000259" key="4">
    <source>
        <dbReference type="PROSITE" id="PS01124"/>
    </source>
</evidence>
<keyword evidence="6" id="KW-1185">Reference proteome</keyword>
<evidence type="ECO:0000313" key="5">
    <source>
        <dbReference type="EMBL" id="AFM13568.1"/>
    </source>
</evidence>
<dbReference type="PANTHER" id="PTHR46796:SF2">
    <property type="entry name" value="TRANSCRIPTIONAL REGULATORY PROTEIN"/>
    <property type="match status" value="1"/>
</dbReference>
<dbReference type="Gene3D" id="1.10.10.60">
    <property type="entry name" value="Homeodomain-like"/>
    <property type="match status" value="1"/>
</dbReference>
<evidence type="ECO:0000256" key="2">
    <source>
        <dbReference type="ARBA" id="ARBA00023125"/>
    </source>
</evidence>
<dbReference type="PROSITE" id="PS00041">
    <property type="entry name" value="HTH_ARAC_FAMILY_1"/>
    <property type="match status" value="1"/>
</dbReference>
<evidence type="ECO:0000256" key="1">
    <source>
        <dbReference type="ARBA" id="ARBA00023015"/>
    </source>
</evidence>
<dbReference type="HOGENOM" id="CLU_073078_0_1_12"/>
<keyword evidence="1" id="KW-0805">Transcription regulation</keyword>
<dbReference type="GO" id="GO:0043565">
    <property type="term" value="F:sequence-specific DNA binding"/>
    <property type="evidence" value="ECO:0007669"/>
    <property type="project" value="InterPro"/>
</dbReference>
<organism evidence="5 6">
    <name type="scientific">Turneriella parva (strain ATCC BAA-1111 / DSM 21527 / NCTC 11395 / H)</name>
    <name type="common">Leptospira parva</name>
    <dbReference type="NCBI Taxonomy" id="869212"/>
    <lineage>
        <taxon>Bacteria</taxon>
        <taxon>Pseudomonadati</taxon>
        <taxon>Spirochaetota</taxon>
        <taxon>Spirochaetia</taxon>
        <taxon>Leptospirales</taxon>
        <taxon>Leptospiraceae</taxon>
        <taxon>Turneriella</taxon>
    </lineage>
</organism>
<accession>I4B8G1</accession>
<sequence length="329" mass="35699">MATRYFASLGANRADSGFRALVYDSLCGQTCKNLLNPHFFWFQSPTAGSGTKRLYDGRSQSLCNVAQTTDTICMWASRVLYIGALPDLEMHRQAAALLCVGLERPFGVRLETGQAVLTRSALVGPQIMHAVETFGGRCAYLLFDPDAADYEYLRSGSGDEAVSGVFVDFAEEKSWIQILHAIGAAEGIAATQSLLTGLELATSSGAKPVIDARIKAVIELLVNDTGESVPIERLAQQVDISASRLAHLFKEQVGIPIRMFRTWIRLKTAAQYLSEGMLLTEAALRAGFYDSAHFANTFRDTFGLPPSAVFGQQRALKWFIASATAAALA</sequence>
<dbReference type="PATRIC" id="fig|869212.3.peg.2951"/>
<dbReference type="InterPro" id="IPR018060">
    <property type="entry name" value="HTH_AraC"/>
</dbReference>
<gene>
    <name evidence="5" type="ordered locus">Turpa_2929</name>
</gene>
<dbReference type="STRING" id="869212.Turpa_2929"/>
<dbReference type="InterPro" id="IPR018062">
    <property type="entry name" value="HTH_AraC-typ_CS"/>
</dbReference>
<evidence type="ECO:0000313" key="6">
    <source>
        <dbReference type="Proteomes" id="UP000006048"/>
    </source>
</evidence>
<dbReference type="Pfam" id="PF12833">
    <property type="entry name" value="HTH_18"/>
    <property type="match status" value="1"/>
</dbReference>
<dbReference type="AlphaFoldDB" id="I4B8G1"/>
<keyword evidence="3" id="KW-0804">Transcription</keyword>
<feature type="domain" description="HTH araC/xylS-type" evidence="4">
    <location>
        <begin position="215"/>
        <end position="312"/>
    </location>
</feature>
<keyword evidence="2" id="KW-0238">DNA-binding</keyword>
<proteinExistence type="predicted"/>
<dbReference type="KEGG" id="tpx:Turpa_2929"/>
<dbReference type="PROSITE" id="PS01124">
    <property type="entry name" value="HTH_ARAC_FAMILY_2"/>
    <property type="match status" value="1"/>
</dbReference>
<dbReference type="SMART" id="SM00342">
    <property type="entry name" value="HTH_ARAC"/>
    <property type="match status" value="1"/>
</dbReference>
<dbReference type="Proteomes" id="UP000006048">
    <property type="component" value="Chromosome"/>
</dbReference>
<dbReference type="InterPro" id="IPR050204">
    <property type="entry name" value="AraC_XylS_family_regulators"/>
</dbReference>
<evidence type="ECO:0000256" key="3">
    <source>
        <dbReference type="ARBA" id="ARBA00023163"/>
    </source>
</evidence>
<name>I4B8G1_TURPD</name>
<dbReference type="SUPFAM" id="SSF46689">
    <property type="entry name" value="Homeodomain-like"/>
    <property type="match status" value="2"/>
</dbReference>